<dbReference type="Proteomes" id="UP001527202">
    <property type="component" value="Unassembled WGS sequence"/>
</dbReference>
<dbReference type="NCBIfam" id="TIGR00726">
    <property type="entry name" value="peptidoglycan editing factor PgeF"/>
    <property type="match status" value="1"/>
</dbReference>
<dbReference type="InterPro" id="IPR011324">
    <property type="entry name" value="Cytotoxic_necrot_fac-like_cat"/>
</dbReference>
<comment type="cofactor">
    <cofactor evidence="2">
        <name>Zn(2+)</name>
        <dbReference type="ChEBI" id="CHEBI:29105"/>
    </cofactor>
</comment>
<dbReference type="Pfam" id="PF02578">
    <property type="entry name" value="Cu-oxidase_4"/>
    <property type="match status" value="1"/>
</dbReference>
<dbReference type="PANTHER" id="PTHR30616:SF2">
    <property type="entry name" value="PURINE NUCLEOSIDE PHOSPHORYLASE LACC1"/>
    <property type="match status" value="1"/>
</dbReference>
<accession>A0A410X140</accession>
<sequence length="284" mass="30874">MEPFVRKKSNSGEPELFVLERLQERFPFVQAGFTSRHGGVSSAPFDSLNLGLHVNDADEDVVENRKRLAAALGVPFEALTFGEQVHGKEVAVIEKKQMGSGRISRADAIQGKDAFITAGKGIMLCALYADCVPLYLIDPVNRVVGIAHAGWKGTVQNIGAAALASMTRSFGSRPEDVHAVIGPSIGGCCYEVDDFVAGRVYESHLDTGISKKQTETVVIPRKEGKYQLNLQECNRQFLEKAGILSSHIEVTELCTSCSTDLFFSHRKEGGSTGRMAAWIGLRND</sequence>
<keyword evidence="16" id="KW-1185">Reference proteome</keyword>
<evidence type="ECO:0000256" key="6">
    <source>
        <dbReference type="ARBA" id="ARBA00022723"/>
    </source>
</evidence>
<comment type="catalytic activity">
    <reaction evidence="11">
        <text>S-methyl-5'-thioadenosine + phosphate = 5-(methylsulfanyl)-alpha-D-ribose 1-phosphate + adenine</text>
        <dbReference type="Rhea" id="RHEA:11852"/>
        <dbReference type="ChEBI" id="CHEBI:16708"/>
        <dbReference type="ChEBI" id="CHEBI:17509"/>
        <dbReference type="ChEBI" id="CHEBI:43474"/>
        <dbReference type="ChEBI" id="CHEBI:58533"/>
        <dbReference type="EC" id="2.4.2.28"/>
    </reaction>
    <physiologicalReaction direction="left-to-right" evidence="11">
        <dbReference type="Rhea" id="RHEA:11853"/>
    </physiologicalReaction>
</comment>
<evidence type="ECO:0000256" key="5">
    <source>
        <dbReference type="ARBA" id="ARBA00022679"/>
    </source>
</evidence>
<evidence type="ECO:0000256" key="9">
    <source>
        <dbReference type="ARBA" id="ARBA00047989"/>
    </source>
</evidence>
<evidence type="ECO:0000256" key="11">
    <source>
        <dbReference type="ARBA" id="ARBA00049893"/>
    </source>
</evidence>
<dbReference type="OrthoDB" id="4279at2"/>
<evidence type="ECO:0000313" key="13">
    <source>
        <dbReference type="EMBL" id="MCY9597959.1"/>
    </source>
</evidence>
<dbReference type="Gene3D" id="3.60.140.10">
    <property type="entry name" value="CNF1/YfiH-like putative cysteine hydrolases"/>
    <property type="match status" value="1"/>
</dbReference>
<dbReference type="InterPro" id="IPR038371">
    <property type="entry name" value="Cu_polyphenol_OxRdtase_sf"/>
</dbReference>
<dbReference type="AlphaFoldDB" id="A0A410X140"/>
<dbReference type="CDD" id="cd16833">
    <property type="entry name" value="YfiH"/>
    <property type="match status" value="1"/>
</dbReference>
<dbReference type="SUPFAM" id="SSF64438">
    <property type="entry name" value="CNF1/YfiH-like putative cysteine hydrolases"/>
    <property type="match status" value="1"/>
</dbReference>
<dbReference type="GO" id="GO:0016787">
    <property type="term" value="F:hydrolase activity"/>
    <property type="evidence" value="ECO:0007669"/>
    <property type="project" value="UniProtKB-KW"/>
</dbReference>
<comment type="similarity">
    <text evidence="4 12">Belongs to the purine nucleoside phosphorylase YfiH/LACC1 family.</text>
</comment>
<evidence type="ECO:0000256" key="1">
    <source>
        <dbReference type="ARBA" id="ARBA00000553"/>
    </source>
</evidence>
<dbReference type="InterPro" id="IPR003730">
    <property type="entry name" value="Cu_polyphenol_OxRdtase"/>
</dbReference>
<gene>
    <name evidence="13" type="primary">pgeF</name>
    <name evidence="13" type="ORF">M5X16_19520</name>
    <name evidence="14" type="ORF">PC41400_22755</name>
</gene>
<dbReference type="Proteomes" id="UP000288943">
    <property type="component" value="Chromosome"/>
</dbReference>
<evidence type="ECO:0000256" key="7">
    <source>
        <dbReference type="ARBA" id="ARBA00022801"/>
    </source>
</evidence>
<comment type="catalytic activity">
    <reaction evidence="9">
        <text>adenosine + H2O + H(+) = inosine + NH4(+)</text>
        <dbReference type="Rhea" id="RHEA:24408"/>
        <dbReference type="ChEBI" id="CHEBI:15377"/>
        <dbReference type="ChEBI" id="CHEBI:15378"/>
        <dbReference type="ChEBI" id="CHEBI:16335"/>
        <dbReference type="ChEBI" id="CHEBI:17596"/>
        <dbReference type="ChEBI" id="CHEBI:28938"/>
        <dbReference type="EC" id="3.5.4.4"/>
    </reaction>
    <physiologicalReaction direction="left-to-right" evidence="9">
        <dbReference type="Rhea" id="RHEA:24409"/>
    </physiologicalReaction>
</comment>
<dbReference type="GeneID" id="95377616"/>
<reference evidence="13 16" key="2">
    <citation type="submission" date="2022-05" db="EMBL/GenBank/DDBJ databases">
        <title>Genome Sequencing of Bee-Associated Microbes.</title>
        <authorList>
            <person name="Dunlap C."/>
        </authorList>
    </citation>
    <scope>NUCLEOTIDE SEQUENCE [LARGE SCALE GENOMIC DNA]</scope>
    <source>
        <strain evidence="13 16">NRRL B-23120</strain>
    </source>
</reference>
<keyword evidence="5" id="KW-0808">Transferase</keyword>
<evidence type="ECO:0000313" key="14">
    <source>
        <dbReference type="EMBL" id="QAV20335.1"/>
    </source>
</evidence>
<evidence type="ECO:0000256" key="3">
    <source>
        <dbReference type="ARBA" id="ARBA00003215"/>
    </source>
</evidence>
<keyword evidence="7" id="KW-0378">Hydrolase</keyword>
<reference evidence="14 15" key="1">
    <citation type="submission" date="2018-01" db="EMBL/GenBank/DDBJ databases">
        <title>The whole genome sequencing and assembly of Paenibacillus chitinolyticus KCCM 41400 strain.</title>
        <authorList>
            <person name="Kim J.-Y."/>
            <person name="Park M.-K."/>
            <person name="Lee Y.-J."/>
            <person name="Yi H."/>
            <person name="Bahn Y.-S."/>
            <person name="Kim J.F."/>
            <person name="Lee D.-W."/>
        </authorList>
    </citation>
    <scope>NUCLEOTIDE SEQUENCE [LARGE SCALE GENOMIC DNA]</scope>
    <source>
        <strain evidence="14 15">KCCM 41400</strain>
    </source>
</reference>
<evidence type="ECO:0000256" key="12">
    <source>
        <dbReference type="RuleBase" id="RU361274"/>
    </source>
</evidence>
<evidence type="ECO:0000256" key="2">
    <source>
        <dbReference type="ARBA" id="ARBA00001947"/>
    </source>
</evidence>
<evidence type="ECO:0000313" key="16">
    <source>
        <dbReference type="Proteomes" id="UP001527202"/>
    </source>
</evidence>
<evidence type="ECO:0000256" key="10">
    <source>
        <dbReference type="ARBA" id="ARBA00048968"/>
    </source>
</evidence>
<dbReference type="GO" id="GO:0005507">
    <property type="term" value="F:copper ion binding"/>
    <property type="evidence" value="ECO:0007669"/>
    <property type="project" value="TreeGrafter"/>
</dbReference>
<dbReference type="EMBL" id="CP026520">
    <property type="protein sequence ID" value="QAV20335.1"/>
    <property type="molecule type" value="Genomic_DNA"/>
</dbReference>
<protein>
    <recommendedName>
        <fullName evidence="12">Purine nucleoside phosphorylase</fullName>
    </recommendedName>
</protein>
<dbReference type="KEGG" id="pchi:PC41400_22755"/>
<name>A0A410X140_9BACL</name>
<keyword evidence="8" id="KW-0862">Zinc</keyword>
<dbReference type="GO" id="GO:0017061">
    <property type="term" value="F:S-methyl-5-thioadenosine phosphorylase activity"/>
    <property type="evidence" value="ECO:0007669"/>
    <property type="project" value="UniProtKB-EC"/>
</dbReference>
<dbReference type="PANTHER" id="PTHR30616">
    <property type="entry name" value="UNCHARACTERIZED PROTEIN YFIH"/>
    <property type="match status" value="1"/>
</dbReference>
<dbReference type="EMBL" id="JAMDMJ010000025">
    <property type="protein sequence ID" value="MCY9597959.1"/>
    <property type="molecule type" value="Genomic_DNA"/>
</dbReference>
<evidence type="ECO:0000256" key="4">
    <source>
        <dbReference type="ARBA" id="ARBA00007353"/>
    </source>
</evidence>
<comment type="catalytic activity">
    <reaction evidence="1">
        <text>inosine + phosphate = alpha-D-ribose 1-phosphate + hypoxanthine</text>
        <dbReference type="Rhea" id="RHEA:27646"/>
        <dbReference type="ChEBI" id="CHEBI:17368"/>
        <dbReference type="ChEBI" id="CHEBI:17596"/>
        <dbReference type="ChEBI" id="CHEBI:43474"/>
        <dbReference type="ChEBI" id="CHEBI:57720"/>
        <dbReference type="EC" id="2.4.2.1"/>
    </reaction>
    <physiologicalReaction direction="left-to-right" evidence="1">
        <dbReference type="Rhea" id="RHEA:27647"/>
    </physiologicalReaction>
</comment>
<keyword evidence="6" id="KW-0479">Metal-binding</keyword>
<comment type="function">
    <text evidence="3">Purine nucleoside enzyme that catalyzes the phosphorolysis of adenosine and inosine nucleosides, yielding D-ribose 1-phosphate and the respective free bases, adenine and hypoxanthine. Also catalyzes the phosphorolysis of S-methyl-5'-thioadenosine into adenine and S-methyl-5-thio-alpha-D-ribose 1-phosphate. Also has adenosine deaminase activity.</text>
</comment>
<organism evidence="14 15">
    <name type="scientific">Paenibacillus chitinolyticus</name>
    <dbReference type="NCBI Taxonomy" id="79263"/>
    <lineage>
        <taxon>Bacteria</taxon>
        <taxon>Bacillati</taxon>
        <taxon>Bacillota</taxon>
        <taxon>Bacilli</taxon>
        <taxon>Bacillales</taxon>
        <taxon>Paenibacillaceae</taxon>
        <taxon>Paenibacillus</taxon>
    </lineage>
</organism>
<proteinExistence type="inferred from homology"/>
<evidence type="ECO:0000313" key="15">
    <source>
        <dbReference type="Proteomes" id="UP000288943"/>
    </source>
</evidence>
<comment type="catalytic activity">
    <reaction evidence="10">
        <text>adenosine + phosphate = alpha-D-ribose 1-phosphate + adenine</text>
        <dbReference type="Rhea" id="RHEA:27642"/>
        <dbReference type="ChEBI" id="CHEBI:16335"/>
        <dbReference type="ChEBI" id="CHEBI:16708"/>
        <dbReference type="ChEBI" id="CHEBI:43474"/>
        <dbReference type="ChEBI" id="CHEBI:57720"/>
        <dbReference type="EC" id="2.4.2.1"/>
    </reaction>
    <physiologicalReaction direction="left-to-right" evidence="10">
        <dbReference type="Rhea" id="RHEA:27643"/>
    </physiologicalReaction>
</comment>
<evidence type="ECO:0000256" key="8">
    <source>
        <dbReference type="ARBA" id="ARBA00022833"/>
    </source>
</evidence>
<dbReference type="RefSeq" id="WP_042232478.1">
    <property type="nucleotide sequence ID" value="NZ_CP026520.1"/>
</dbReference>